<dbReference type="FunFam" id="3.30.50.10:FF:000007">
    <property type="entry name" value="Nitrogen regulatory AreA, N-terminal"/>
    <property type="match status" value="1"/>
</dbReference>
<evidence type="ECO:0000313" key="10">
    <source>
        <dbReference type="Proteomes" id="UP000092666"/>
    </source>
</evidence>
<feature type="region of interest" description="Disordered" evidence="7">
    <location>
        <begin position="1"/>
        <end position="253"/>
    </location>
</feature>
<dbReference type="PANTHER" id="PTHR10071">
    <property type="entry name" value="TRANSCRIPTION FACTOR GATA FAMILY MEMBER"/>
    <property type="match status" value="1"/>
</dbReference>
<reference evidence="10" key="2">
    <citation type="submission" date="2013-12" db="EMBL/GenBank/DDBJ databases">
        <title>Evolution of pathogenesis and genome organization in the Tremellales.</title>
        <authorList>
            <person name="Cuomo C."/>
            <person name="Litvintseva A."/>
            <person name="Heitman J."/>
            <person name="Chen Y."/>
            <person name="Sun S."/>
            <person name="Springer D."/>
            <person name="Dromer F."/>
            <person name="Young S."/>
            <person name="Zeng Q."/>
            <person name="Chapman S."/>
            <person name="Gujja S."/>
            <person name="Saif S."/>
            <person name="Birren B."/>
        </authorList>
    </citation>
    <scope>NUCLEOTIDE SEQUENCE [LARGE SCALE GENOMIC DNA]</scope>
    <source>
        <strain evidence="10">BCC8398</strain>
    </source>
</reference>
<feature type="region of interest" description="Disordered" evidence="7">
    <location>
        <begin position="705"/>
        <end position="817"/>
    </location>
</feature>
<protein>
    <recommendedName>
        <fullName evidence="8">GATA-type domain-containing protein</fullName>
    </recommendedName>
</protein>
<evidence type="ECO:0000313" key="9">
    <source>
        <dbReference type="EMBL" id="OCF30404.1"/>
    </source>
</evidence>
<feature type="compositionally biased region" description="Basic and acidic residues" evidence="7">
    <location>
        <begin position="1157"/>
        <end position="1169"/>
    </location>
</feature>
<dbReference type="AlphaFoldDB" id="A0A1B9GH48"/>
<comment type="subcellular location">
    <subcellularLocation>
        <location evidence="1">Nucleus</location>
    </subcellularLocation>
</comment>
<feature type="compositionally biased region" description="Low complexity" evidence="7">
    <location>
        <begin position="731"/>
        <end position="755"/>
    </location>
</feature>
<feature type="region of interest" description="Disordered" evidence="7">
    <location>
        <begin position="877"/>
        <end position="929"/>
    </location>
</feature>
<feature type="region of interest" description="Disordered" evidence="7">
    <location>
        <begin position="1010"/>
        <end position="1191"/>
    </location>
</feature>
<dbReference type="InterPro" id="IPR013088">
    <property type="entry name" value="Znf_NHR/GATA"/>
</dbReference>
<keyword evidence="5" id="KW-0539">Nucleus</keyword>
<dbReference type="SMART" id="SM00401">
    <property type="entry name" value="ZnF_GATA"/>
    <property type="match status" value="1"/>
</dbReference>
<feature type="region of interest" description="Disordered" evidence="7">
    <location>
        <begin position="508"/>
        <end position="570"/>
    </location>
</feature>
<feature type="region of interest" description="Disordered" evidence="7">
    <location>
        <begin position="421"/>
        <end position="495"/>
    </location>
</feature>
<feature type="compositionally biased region" description="Basic and acidic residues" evidence="7">
    <location>
        <begin position="788"/>
        <end position="801"/>
    </location>
</feature>
<evidence type="ECO:0000259" key="8">
    <source>
        <dbReference type="PROSITE" id="PS50114"/>
    </source>
</evidence>
<reference evidence="9 10" key="1">
    <citation type="submission" date="2013-07" db="EMBL/GenBank/DDBJ databases">
        <title>The Genome Sequence of Cryptococcus heveanensis BCC8398.</title>
        <authorList>
            <consortium name="The Broad Institute Genome Sequencing Platform"/>
            <person name="Cuomo C."/>
            <person name="Litvintseva A."/>
            <person name="Chen Y."/>
            <person name="Heitman J."/>
            <person name="Sun S."/>
            <person name="Springer D."/>
            <person name="Dromer F."/>
            <person name="Young S.K."/>
            <person name="Zeng Q."/>
            <person name="Gargeya S."/>
            <person name="Fitzgerald M."/>
            <person name="Abouelleil A."/>
            <person name="Alvarado L."/>
            <person name="Berlin A.M."/>
            <person name="Chapman S.B."/>
            <person name="Dewar J."/>
            <person name="Goldberg J."/>
            <person name="Griggs A."/>
            <person name="Gujja S."/>
            <person name="Hansen M."/>
            <person name="Howarth C."/>
            <person name="Imamovic A."/>
            <person name="Larimer J."/>
            <person name="McCowan C."/>
            <person name="Murphy C."/>
            <person name="Pearson M."/>
            <person name="Priest M."/>
            <person name="Roberts A."/>
            <person name="Saif S."/>
            <person name="Shea T."/>
            <person name="Sykes S."/>
            <person name="Wortman J."/>
            <person name="Nusbaum C."/>
            <person name="Birren B."/>
        </authorList>
    </citation>
    <scope>NUCLEOTIDE SEQUENCE [LARGE SCALE GENOMIC DNA]</scope>
    <source>
        <strain evidence="9 10">BCC8398</strain>
    </source>
</reference>
<dbReference type="GO" id="GO:0000122">
    <property type="term" value="P:negative regulation of transcription by RNA polymerase II"/>
    <property type="evidence" value="ECO:0007669"/>
    <property type="project" value="TreeGrafter"/>
</dbReference>
<evidence type="ECO:0000256" key="6">
    <source>
        <dbReference type="PROSITE-ProRule" id="PRU00094"/>
    </source>
</evidence>
<feature type="compositionally biased region" description="Basic and acidic residues" evidence="7">
    <location>
        <begin position="1018"/>
        <end position="1086"/>
    </location>
</feature>
<accession>A0A1B9GH48</accession>
<feature type="region of interest" description="Disordered" evidence="7">
    <location>
        <begin position="318"/>
        <end position="376"/>
    </location>
</feature>
<evidence type="ECO:0000256" key="1">
    <source>
        <dbReference type="ARBA" id="ARBA00004123"/>
    </source>
</evidence>
<feature type="compositionally biased region" description="Polar residues" evidence="7">
    <location>
        <begin position="882"/>
        <end position="891"/>
    </location>
</feature>
<feature type="domain" description="GATA-type" evidence="8">
    <location>
        <begin position="370"/>
        <end position="423"/>
    </location>
</feature>
<dbReference type="GO" id="GO:0045944">
    <property type="term" value="P:positive regulation of transcription by RNA polymerase II"/>
    <property type="evidence" value="ECO:0007669"/>
    <property type="project" value="TreeGrafter"/>
</dbReference>
<keyword evidence="10" id="KW-1185">Reference proteome</keyword>
<feature type="region of interest" description="Disordered" evidence="7">
    <location>
        <begin position="609"/>
        <end position="688"/>
    </location>
</feature>
<keyword evidence="4" id="KW-0862">Zinc</keyword>
<feature type="compositionally biased region" description="Polar residues" evidence="7">
    <location>
        <begin position="1125"/>
        <end position="1134"/>
    </location>
</feature>
<proteinExistence type="predicted"/>
<dbReference type="Proteomes" id="UP000092666">
    <property type="component" value="Unassembled WGS sequence"/>
</dbReference>
<evidence type="ECO:0000256" key="5">
    <source>
        <dbReference type="ARBA" id="ARBA00023242"/>
    </source>
</evidence>
<dbReference type="PROSITE" id="PS50114">
    <property type="entry name" value="GATA_ZN_FINGER_2"/>
    <property type="match status" value="1"/>
</dbReference>
<dbReference type="SUPFAM" id="SSF57716">
    <property type="entry name" value="Glucocorticoid receptor-like (DNA-binding domain)"/>
    <property type="match status" value="1"/>
</dbReference>
<dbReference type="InterPro" id="IPR039355">
    <property type="entry name" value="Transcription_factor_GATA"/>
</dbReference>
<feature type="compositionally biased region" description="Basic and acidic residues" evidence="7">
    <location>
        <begin position="532"/>
        <end position="566"/>
    </location>
</feature>
<keyword evidence="2" id="KW-0479">Metal-binding</keyword>
<feature type="compositionally biased region" description="Polar residues" evidence="7">
    <location>
        <begin position="144"/>
        <end position="160"/>
    </location>
</feature>
<dbReference type="PANTHER" id="PTHR10071:SF281">
    <property type="entry name" value="BOX A-BINDING FACTOR-RELATED"/>
    <property type="match status" value="1"/>
</dbReference>
<evidence type="ECO:0000256" key="4">
    <source>
        <dbReference type="ARBA" id="ARBA00022833"/>
    </source>
</evidence>
<name>A0A1B9GH48_9TREE</name>
<feature type="compositionally biased region" description="Basic and acidic residues" evidence="7">
    <location>
        <begin position="762"/>
        <end position="777"/>
    </location>
</feature>
<sequence length="1206" mass="127398">MPDSAPVSPSRPKSNAHSPLNPSSRLSPSNSFHSPSNSFSYANRLSSSRLSDTRGSDRSEEEKKIDRLRAGAAEGHGHGHGDHSDKEANGNAKNGGRWESRFGPGWRVGFDSSNERGGGGGGGSAGNGGADEEAVADSPPSRGKTPTGSAAQSRASSHPASASEKDELESENGDGRATDSPHNNGDGSARRPRRNTLKKIKEEVDMQDGPPSAKKRKPIAPAHASPLPSPPPTTVASAHPPAGTCPGDGRCNGAGGKAGCEGCPTYNNSIAAGLVNAAGPSEGIEKPATRPLERSNVDRLNPWGLGFMGGIGMGARTLSASSEHRGSPAGPSSSMARTGSDGGSRHAYSPDSDTEGQMGHAANGTGLAATPVGMSCRNCGTSTTPLWRRDEEGRPQCNACGLYHKLHGVPRPVAMKKTVIKRRKRVPAVGTQPGSRGGSAPNVEQGSPANTPTTAMPNVVAPPPHVAPPPENEKGHPSPPFQHRAPPLSDHRIGSHSSLADAYSLARRIPKPPPTTAISLGAGAGAGAGAAAERKKPWWVEGGRDREKDEKEREAREARDAKEREGVSSVPSRLIAHISSRSVPSGHDILSFCLDCPLSLIAFRSQMTSYSRPASVPPRTTPLTETSPPASLMHPLSTNDPRPQPVSRLIGNLSKPPPTLTRRLSAPPIPSPTALPTDRRHSMSVTPAHNMSAHQLAAEALLNMAPPANGTSNASPEKRNDKAPLVPTPTPASNASSTAPAPATATAATARPSSAMDVDTPEDTRGVKRKNAEDDPRLPSAVSLGLHGIDREREKSKERGYSHSPLTAAEARQPNPVTATASRLGQTATSSPFGGSSAAAAAAAANRYSIYGPTTRDPLSGSPWGLNPSRYSALGIRRDLSPSVSTSNTSKPGALDPPRRDSPDHARDSRFYPSTSTLGGPGAGYGHYSMGRRELSEHREQLREGKRWLEAMLTKTEKMLHMVENKMALTGEMGPTAANNSAITGASTAAHSAALGAAGAKASSANNSAASTAGAAGKHSDDWEFEERERQRQKEIQRLEQEREMDRAEREKRERERERERERDRDRESIREREREIERIRERERLAAVTAAFDNDPLGRGRAKERSEAERNRDLLLASRRVSAVSPNPNSNTARPGPGISSASSTPGSREATLASHSRDKERDGKSPWDGEPVMGGIALPRREQQTGNSLTRALGRGLWSFDVRG</sequence>
<evidence type="ECO:0000256" key="7">
    <source>
        <dbReference type="SAM" id="MobiDB-lite"/>
    </source>
</evidence>
<feature type="compositionally biased region" description="Polar residues" evidence="7">
    <location>
        <begin position="41"/>
        <end position="50"/>
    </location>
</feature>
<dbReference type="GO" id="GO:0008270">
    <property type="term" value="F:zinc ion binding"/>
    <property type="evidence" value="ECO:0007669"/>
    <property type="project" value="UniProtKB-KW"/>
</dbReference>
<dbReference type="STRING" id="1296120.A0A1B9GH48"/>
<feature type="compositionally biased region" description="Gly residues" evidence="7">
    <location>
        <begin position="116"/>
        <end position="129"/>
    </location>
</feature>
<evidence type="ECO:0000256" key="2">
    <source>
        <dbReference type="ARBA" id="ARBA00022723"/>
    </source>
</evidence>
<dbReference type="PRINTS" id="PR00619">
    <property type="entry name" value="GATAZNFINGER"/>
</dbReference>
<feature type="compositionally biased region" description="Basic and acidic residues" evidence="7">
    <location>
        <begin position="897"/>
        <end position="910"/>
    </location>
</feature>
<dbReference type="CDD" id="cd00202">
    <property type="entry name" value="ZnF_GATA"/>
    <property type="match status" value="1"/>
</dbReference>
<dbReference type="OrthoDB" id="515401at2759"/>
<dbReference type="GO" id="GO:0000978">
    <property type="term" value="F:RNA polymerase II cis-regulatory region sequence-specific DNA binding"/>
    <property type="evidence" value="ECO:0007669"/>
    <property type="project" value="TreeGrafter"/>
</dbReference>
<keyword evidence="3 6" id="KW-0863">Zinc-finger</keyword>
<dbReference type="Pfam" id="PF00320">
    <property type="entry name" value="GATA"/>
    <property type="match status" value="1"/>
</dbReference>
<feature type="compositionally biased region" description="Basic and acidic residues" evidence="7">
    <location>
        <begin position="1097"/>
        <end position="1114"/>
    </location>
</feature>
<organism evidence="9 10">
    <name type="scientific">Kwoniella heveanensis BCC8398</name>
    <dbReference type="NCBI Taxonomy" id="1296120"/>
    <lineage>
        <taxon>Eukaryota</taxon>
        <taxon>Fungi</taxon>
        <taxon>Dikarya</taxon>
        <taxon>Basidiomycota</taxon>
        <taxon>Agaricomycotina</taxon>
        <taxon>Tremellomycetes</taxon>
        <taxon>Tremellales</taxon>
        <taxon>Cryptococcaceae</taxon>
        <taxon>Kwoniella</taxon>
    </lineage>
</organism>
<dbReference type="GO" id="GO:0005634">
    <property type="term" value="C:nucleus"/>
    <property type="evidence" value="ECO:0007669"/>
    <property type="project" value="UniProtKB-SubCell"/>
</dbReference>
<feature type="compositionally biased region" description="Low complexity" evidence="7">
    <location>
        <begin position="17"/>
        <end position="40"/>
    </location>
</feature>
<dbReference type="PROSITE" id="PS00344">
    <property type="entry name" value="GATA_ZN_FINGER_1"/>
    <property type="match status" value="1"/>
</dbReference>
<dbReference type="EMBL" id="KV700151">
    <property type="protein sequence ID" value="OCF30404.1"/>
    <property type="molecule type" value="Genomic_DNA"/>
</dbReference>
<feature type="compositionally biased region" description="Pro residues" evidence="7">
    <location>
        <begin position="460"/>
        <end position="470"/>
    </location>
</feature>
<feature type="compositionally biased region" description="Polar residues" evidence="7">
    <location>
        <begin position="442"/>
        <end position="454"/>
    </location>
</feature>
<dbReference type="Gene3D" id="3.30.50.10">
    <property type="entry name" value="Erythroid Transcription Factor GATA-1, subunit A"/>
    <property type="match status" value="1"/>
</dbReference>
<gene>
    <name evidence="9" type="ORF">I316_07972</name>
</gene>
<evidence type="ECO:0000256" key="3">
    <source>
        <dbReference type="ARBA" id="ARBA00022771"/>
    </source>
</evidence>
<dbReference type="InterPro" id="IPR000679">
    <property type="entry name" value="Znf_GATA"/>
</dbReference>
<dbReference type="GO" id="GO:0000981">
    <property type="term" value="F:DNA-binding transcription factor activity, RNA polymerase II-specific"/>
    <property type="evidence" value="ECO:0007669"/>
    <property type="project" value="TreeGrafter"/>
</dbReference>
<feature type="compositionally biased region" description="Basic and acidic residues" evidence="7">
    <location>
        <begin position="51"/>
        <end position="88"/>
    </location>
</feature>